<comment type="similarity">
    <text evidence="1">Belongs to the plant acyltransferase family.</text>
</comment>
<dbReference type="AlphaFoldDB" id="A0AAV1E812"/>
<keyword evidence="3" id="KW-0012">Acyltransferase</keyword>
<dbReference type="EMBL" id="OX459125">
    <property type="protein sequence ID" value="CAI9115813.1"/>
    <property type="molecule type" value="Genomic_DNA"/>
</dbReference>
<dbReference type="SUPFAM" id="SSF52777">
    <property type="entry name" value="CoA-dependent acyltransferases"/>
    <property type="match status" value="1"/>
</dbReference>
<dbReference type="Proteomes" id="UP001161247">
    <property type="component" value="Chromosome 8"/>
</dbReference>
<dbReference type="Gene3D" id="3.30.559.10">
    <property type="entry name" value="Chloramphenicol acetyltransferase-like domain"/>
    <property type="match status" value="4"/>
</dbReference>
<dbReference type="FunFam" id="3.30.559.10:FF:000008">
    <property type="entry name" value="Tryptamine hydroxycinnamoyl transferase"/>
    <property type="match status" value="1"/>
</dbReference>
<evidence type="ECO:0000256" key="3">
    <source>
        <dbReference type="ARBA" id="ARBA00023315"/>
    </source>
</evidence>
<sequence>MSSPPSASVTLISDCFIKPKSIPEESKQPLHLSTWDLRMPCAQYIQKGLLFAKPPSSNSDAQMQDLLLKLKESLSLTLVHFYPLAGRLATLKQENPPIYTIFVDCNNSPGARFIHASVDLTIADILSPTDVPVIVQSFFDHHKAINHDGHTLSLLSIQVTELKDGIFIGCSANHMLVDGTSYWHFFNTWSEIFNAKAENIAISRPPIHKRWIPEGYGPVISLPFTHHDQFIQRHEAPQLRERFFHFSAESLAKLKAKANAECNTTKISTLQALSAHVWRCIIRTRNYPPDQETSCRMATNNRHRLNPPLPEDYVGNYIQPVQAIATAGELLENGIGWSAWKLHQAVQNHTDEVIRKAVDGWLKSPVIYQMSLFDPYSIMMGSSPRFNKYGNEFGLGKALALRSGYSNKFDGKVSLYPGAEGGGSMDLETCLLPHSMSLLESDPEFMGTKGLLFAKPPSFNTDTQMKDLLLKLQDSLSLTLVHFYPLAGRLVTLHQENPHIYTIYVDCNNSPGARFIHASVDLTVDDVLSPTDVPVIFQSCFDHHNAINHDGHNLSLLSIQVTELKDGIFIGRSANRMLVDGTSYWHFFNTWSEIFSAKGENVVISRPPINTRHGPIVNLPFTHHDQFIQRHEAPPLRERIFHFSAETLAKLKAKANVECNTTKISSLQVLTAHVWRCITRARNFPPDKETSCRMTINNRRRFNSPLPEDYVGNYVQHVQAATTAGELLENGIGWSAWN</sequence>
<dbReference type="Pfam" id="PF02458">
    <property type="entry name" value="Transferase"/>
    <property type="match status" value="2"/>
</dbReference>
<proteinExistence type="inferred from homology"/>
<accession>A0AAV1E812</accession>
<evidence type="ECO:0000313" key="4">
    <source>
        <dbReference type="EMBL" id="CAI9115813.1"/>
    </source>
</evidence>
<dbReference type="InterPro" id="IPR023213">
    <property type="entry name" value="CAT-like_dom_sf"/>
</dbReference>
<organism evidence="4 5">
    <name type="scientific">Oldenlandia corymbosa var. corymbosa</name>
    <dbReference type="NCBI Taxonomy" id="529605"/>
    <lineage>
        <taxon>Eukaryota</taxon>
        <taxon>Viridiplantae</taxon>
        <taxon>Streptophyta</taxon>
        <taxon>Embryophyta</taxon>
        <taxon>Tracheophyta</taxon>
        <taxon>Spermatophyta</taxon>
        <taxon>Magnoliopsida</taxon>
        <taxon>eudicotyledons</taxon>
        <taxon>Gunneridae</taxon>
        <taxon>Pentapetalae</taxon>
        <taxon>asterids</taxon>
        <taxon>lamiids</taxon>
        <taxon>Gentianales</taxon>
        <taxon>Rubiaceae</taxon>
        <taxon>Rubioideae</taxon>
        <taxon>Spermacoceae</taxon>
        <taxon>Hedyotis-Oldenlandia complex</taxon>
        <taxon>Oldenlandia</taxon>
    </lineage>
</organism>
<gene>
    <name evidence="4" type="ORF">OLC1_LOCUS22260</name>
</gene>
<dbReference type="PANTHER" id="PTHR31896">
    <property type="entry name" value="FAMILY REGULATORY PROTEIN, PUTATIVE (AFU_ORTHOLOGUE AFUA_3G14730)-RELATED"/>
    <property type="match status" value="1"/>
</dbReference>
<evidence type="ECO:0000313" key="5">
    <source>
        <dbReference type="Proteomes" id="UP001161247"/>
    </source>
</evidence>
<dbReference type="PANTHER" id="PTHR31896:SF12">
    <property type="entry name" value="HXXXD-TYPE ACYL-TRANSFERASE FAMILY PROTEIN"/>
    <property type="match status" value="1"/>
</dbReference>
<keyword evidence="5" id="KW-1185">Reference proteome</keyword>
<protein>
    <submittedName>
        <fullName evidence="4">OLC1v1016814C1</fullName>
    </submittedName>
</protein>
<dbReference type="GO" id="GO:0016746">
    <property type="term" value="F:acyltransferase activity"/>
    <property type="evidence" value="ECO:0007669"/>
    <property type="project" value="UniProtKB-KW"/>
</dbReference>
<evidence type="ECO:0000256" key="2">
    <source>
        <dbReference type="ARBA" id="ARBA00022679"/>
    </source>
</evidence>
<name>A0AAV1E812_OLDCO</name>
<dbReference type="InterPro" id="IPR051283">
    <property type="entry name" value="Sec_Metabolite_Acyltrans"/>
</dbReference>
<reference evidence="4" key="1">
    <citation type="submission" date="2023-03" db="EMBL/GenBank/DDBJ databases">
        <authorList>
            <person name="Julca I."/>
        </authorList>
    </citation>
    <scope>NUCLEOTIDE SEQUENCE</scope>
</reference>
<keyword evidence="2" id="KW-0808">Transferase</keyword>
<evidence type="ECO:0000256" key="1">
    <source>
        <dbReference type="ARBA" id="ARBA00009861"/>
    </source>
</evidence>